<comment type="caution">
    <text evidence="2">The sequence shown here is derived from an EMBL/GenBank/DDBJ whole genome shotgun (WGS) entry which is preliminary data.</text>
</comment>
<name>A0ABQ9D540_9PASS</name>
<evidence type="ECO:0000256" key="1">
    <source>
        <dbReference type="SAM" id="MobiDB-lite"/>
    </source>
</evidence>
<accession>A0ABQ9D540</accession>
<sequence>MLKSKFQHVQSLGRGDAMGNMKDKGPTQMKCMIGKSQQGLIKGKSCLTNLTIFYDKATCVEDVVPGMVIAHLDCSKAFDVVSHSLLLEKLMAM</sequence>
<dbReference type="EMBL" id="WHWB01033975">
    <property type="protein sequence ID" value="KAJ7415245.1"/>
    <property type="molecule type" value="Genomic_DNA"/>
</dbReference>
<keyword evidence="3" id="KW-1185">Reference proteome</keyword>
<organism evidence="2 3">
    <name type="scientific">Willisornis vidua</name>
    <name type="common">Xingu scale-backed antbird</name>
    <dbReference type="NCBI Taxonomy" id="1566151"/>
    <lineage>
        <taxon>Eukaryota</taxon>
        <taxon>Metazoa</taxon>
        <taxon>Chordata</taxon>
        <taxon>Craniata</taxon>
        <taxon>Vertebrata</taxon>
        <taxon>Euteleostomi</taxon>
        <taxon>Archelosauria</taxon>
        <taxon>Archosauria</taxon>
        <taxon>Dinosauria</taxon>
        <taxon>Saurischia</taxon>
        <taxon>Theropoda</taxon>
        <taxon>Coelurosauria</taxon>
        <taxon>Aves</taxon>
        <taxon>Neognathae</taxon>
        <taxon>Neoaves</taxon>
        <taxon>Telluraves</taxon>
        <taxon>Australaves</taxon>
        <taxon>Passeriformes</taxon>
        <taxon>Thamnophilidae</taxon>
        <taxon>Willisornis</taxon>
    </lineage>
</organism>
<gene>
    <name evidence="2" type="ORF">WISP_79166</name>
</gene>
<evidence type="ECO:0000313" key="3">
    <source>
        <dbReference type="Proteomes" id="UP001145742"/>
    </source>
</evidence>
<dbReference type="Proteomes" id="UP001145742">
    <property type="component" value="Unassembled WGS sequence"/>
</dbReference>
<protein>
    <recommendedName>
        <fullName evidence="4">Reverse transcriptase domain-containing protein</fullName>
    </recommendedName>
</protein>
<evidence type="ECO:0008006" key="4">
    <source>
        <dbReference type="Google" id="ProtNLM"/>
    </source>
</evidence>
<evidence type="ECO:0000313" key="2">
    <source>
        <dbReference type="EMBL" id="KAJ7415245.1"/>
    </source>
</evidence>
<feature type="region of interest" description="Disordered" evidence="1">
    <location>
        <begin position="1"/>
        <end position="22"/>
    </location>
</feature>
<proteinExistence type="predicted"/>
<reference evidence="2" key="1">
    <citation type="submission" date="2019-10" db="EMBL/GenBank/DDBJ databases">
        <authorList>
            <person name="Soares A.E.R."/>
            <person name="Aleixo A."/>
            <person name="Schneider P."/>
            <person name="Miyaki C.Y."/>
            <person name="Schneider M.P."/>
            <person name="Mello C."/>
            <person name="Vasconcelos A.T.R."/>
        </authorList>
    </citation>
    <scope>NUCLEOTIDE SEQUENCE</scope>
    <source>
        <tissue evidence="2">Muscle</tissue>
    </source>
</reference>